<evidence type="ECO:0000256" key="1">
    <source>
        <dbReference type="ARBA" id="ARBA00004141"/>
    </source>
</evidence>
<sequence length="1318" mass="147029">MRRKPLLASPIARILKSFALIFAGIFTLCLSVVDARPIKRDDSGYNGNVPKYCCGTILLPDRAISRHDGYVLTVHGVLLGIFLILTGLVLLLRVYHDGELGTNARFVSGFIAMALITWVLLTNFEPARTYGTYRWTIYLVVCFVIGAIGGLIIGCTFHLFLMVLSGLGALAFGLWLLGWKDGLLIPSNWGRALFLSLLVLAGLVIAPMVWFAPIVGAAFCGAYLFMLGLDVFFHTGFMYALLCSLDTNPNHRIPYACVYVGACSDRHRRSNKTPGVVNAQAATSATSPNVQSTTVNTTFTTIASYIPPGACQINAYSVNSTFLYSVNASNLQNYDVAHYPKLVNVGYLMLGQGSTEIGFYSSYGGPGNAKMLAAVMLAMNDFIVNGRDPITKEDTVSIRLIIGDWQYDYTTFCQLYNYPMPDIIVIGTTAISAAASKEEILALDKHLDEYTQLHNTLLVDSFLKYTLYDYYYTNSWWAVPLTTDTRLLYYNRTTFRALNMKMPPPEGDWGVQYWNDWNWTTFVDYATQIRDHGLGHGYQFYGEFDEESKLITLVARSKILDLFPSNRQCNLLSPIFTEILDDFIRPLWTPTAENGMYPTVANLDFYTTEDNEPLIEWLSQPYEDVVPPDFTIFTGNYGDSSILGMNIDTPANTQYSSNWMLDAINGSNLTEESEIGIGYVPASASFLGGSGLALASTSNKTEIAWNLIVQMIDPNQIYLNIINQANGLYPPYDTSSQYPPWSLPQFTVAREQVSHAVPMQYPHTSFPQVSDFENAHIFRQLLLNIVVKNSTNSQAVDAACNVMMEILAPECNSSNWYPSYPETCQPGTQDFVISYEWMNTSGIACKGPTSLPKPYPIACAYANIDTRQSLTMLTLTSICALISIIYGILLFVYRRTAVVKRASFVFCELVLVGSLFIYSTVYFLAGPAYTWKCQLVIWTVVIGFALLFGSLFCKILRVYKIFNNKAFVTLRLTDWYLLKRLGLILVVEILGLIVLAKVDGGPHAVAYSTYTDPASGQDVMQNKCIYGNLGALIYIAVFNLFLIIYAVALSIATWKVPTQYNESKFVIAASYAVGFGAILLAPLIFFVTDPVARLMIIGLTIDFGVVISVSIFCVPKIYTAVRLYRQETIRQHTENNLERVRSGRSCSCGEIHHPWWKFWRHQSDNCPAQLADGLANNGKGFKARQPFIQENIQTKYVNEGKRTSRPLSPGNLGWVYEEDVLRTSRTNYIIRNVNDLNIASNEEAISLTETDCCSPELPAKTLTRRSTTDRRTSSVFSMSEAPRPPLQSNYPQPLSMGDPRWNRGHCPHCGTGFGSNNS</sequence>
<evidence type="ECO:0000256" key="2">
    <source>
        <dbReference type="ARBA" id="ARBA00022692"/>
    </source>
</evidence>
<evidence type="ECO:0000256" key="8">
    <source>
        <dbReference type="ARBA" id="ARBA00023224"/>
    </source>
</evidence>
<evidence type="ECO:0000256" key="5">
    <source>
        <dbReference type="ARBA" id="ARBA00023136"/>
    </source>
</evidence>
<feature type="domain" description="G-protein coupled receptors family 3 profile" evidence="11">
    <location>
        <begin position="868"/>
        <end position="1136"/>
    </location>
</feature>
<dbReference type="CDD" id="cd15047">
    <property type="entry name" value="7tmC_GABA-B-like"/>
    <property type="match status" value="1"/>
</dbReference>
<evidence type="ECO:0000256" key="6">
    <source>
        <dbReference type="ARBA" id="ARBA00023170"/>
    </source>
</evidence>
<dbReference type="GO" id="GO:0004965">
    <property type="term" value="F:G protein-coupled GABA receptor activity"/>
    <property type="evidence" value="ECO:0007669"/>
    <property type="project" value="InterPro"/>
</dbReference>
<feature type="transmembrane region" description="Helical" evidence="10">
    <location>
        <begin position="1094"/>
        <end position="1115"/>
    </location>
</feature>
<dbReference type="Pfam" id="PF13886">
    <property type="entry name" value="TM7S3_TM198"/>
    <property type="match status" value="1"/>
</dbReference>
<reference evidence="12" key="1">
    <citation type="submission" date="2020-12" db="EMBL/GenBank/DDBJ databases">
        <title>Metabolic potential, ecology and presence of endohyphal bacteria is reflected in genomic diversity of Mucoromycotina.</title>
        <authorList>
            <person name="Muszewska A."/>
            <person name="Okrasinska A."/>
            <person name="Steczkiewicz K."/>
            <person name="Drgas O."/>
            <person name="Orlowska M."/>
            <person name="Perlinska-Lenart U."/>
            <person name="Aleksandrzak-Piekarczyk T."/>
            <person name="Szatraj K."/>
            <person name="Zielenkiewicz U."/>
            <person name="Pilsyk S."/>
            <person name="Malc E."/>
            <person name="Mieczkowski P."/>
            <person name="Kruszewska J.S."/>
            <person name="Biernat P."/>
            <person name="Pawlowska J."/>
        </authorList>
    </citation>
    <scope>NUCLEOTIDE SEQUENCE</scope>
    <source>
        <strain evidence="12">WA0000067209</strain>
    </source>
</reference>
<feature type="transmembrane region" description="Helical" evidence="10">
    <location>
        <begin position="977"/>
        <end position="996"/>
    </location>
</feature>
<feature type="transmembrane region" description="Helical" evidence="10">
    <location>
        <begin position="870"/>
        <end position="893"/>
    </location>
</feature>
<keyword evidence="2 10" id="KW-0812">Transmembrane</keyword>
<keyword evidence="3 10" id="KW-1133">Transmembrane helix</keyword>
<dbReference type="PROSITE" id="PS50259">
    <property type="entry name" value="G_PROTEIN_RECEP_F3_4"/>
    <property type="match status" value="1"/>
</dbReference>
<dbReference type="InterPro" id="IPR002455">
    <property type="entry name" value="GPCR3_GABA-B"/>
</dbReference>
<evidence type="ECO:0000256" key="10">
    <source>
        <dbReference type="SAM" id="Phobius"/>
    </source>
</evidence>
<dbReference type="Pfam" id="PF00003">
    <property type="entry name" value="7tm_3"/>
    <property type="match status" value="1"/>
</dbReference>
<dbReference type="GO" id="GO:0038039">
    <property type="term" value="C:G protein-coupled receptor heterodimeric complex"/>
    <property type="evidence" value="ECO:0007669"/>
    <property type="project" value="TreeGrafter"/>
</dbReference>
<feature type="transmembrane region" description="Helical" evidence="10">
    <location>
        <begin position="189"/>
        <end position="211"/>
    </location>
</feature>
<keyword evidence="4" id="KW-0297">G-protein coupled receptor</keyword>
<dbReference type="PANTHER" id="PTHR10519:SF20">
    <property type="entry name" value="G-PROTEIN COUPLED RECEPTOR 156-RELATED"/>
    <property type="match status" value="1"/>
</dbReference>
<dbReference type="Gene3D" id="3.40.190.10">
    <property type="entry name" value="Periplasmic binding protein-like II"/>
    <property type="match status" value="1"/>
</dbReference>
<gene>
    <name evidence="12" type="ORF">INT43_001116</name>
</gene>
<name>A0A8H7PJV8_MORIS</name>
<feature type="region of interest" description="Disordered" evidence="9">
    <location>
        <begin position="1258"/>
        <end position="1291"/>
    </location>
</feature>
<evidence type="ECO:0000259" key="11">
    <source>
        <dbReference type="PROSITE" id="PS50259"/>
    </source>
</evidence>
<feature type="transmembrane region" description="Helical" evidence="10">
    <location>
        <begin position="104"/>
        <end position="121"/>
    </location>
</feature>
<keyword evidence="7" id="KW-0325">Glycoprotein</keyword>
<dbReference type="PANTHER" id="PTHR10519">
    <property type="entry name" value="GABA-B RECEPTOR"/>
    <property type="match status" value="1"/>
</dbReference>
<keyword evidence="8" id="KW-0807">Transducer</keyword>
<dbReference type="GO" id="GO:0007214">
    <property type="term" value="P:gamma-aminobutyric acid signaling pathway"/>
    <property type="evidence" value="ECO:0007669"/>
    <property type="project" value="TreeGrafter"/>
</dbReference>
<feature type="transmembrane region" description="Helical" evidence="10">
    <location>
        <begin position="1031"/>
        <end position="1053"/>
    </location>
</feature>
<evidence type="ECO:0000256" key="9">
    <source>
        <dbReference type="SAM" id="MobiDB-lite"/>
    </source>
</evidence>
<comment type="caution">
    <text evidence="12">The sequence shown here is derived from an EMBL/GenBank/DDBJ whole genome shotgun (WGS) entry which is preliminary data.</text>
</comment>
<evidence type="ECO:0000313" key="13">
    <source>
        <dbReference type="Proteomes" id="UP000654370"/>
    </source>
</evidence>
<keyword evidence="6" id="KW-0675">Receptor</keyword>
<dbReference type="InterPro" id="IPR017978">
    <property type="entry name" value="GPCR_3_C"/>
</dbReference>
<keyword evidence="5 10" id="KW-0472">Membrane</keyword>
<dbReference type="SUPFAM" id="SSF53850">
    <property type="entry name" value="Periplasmic binding protein-like II"/>
    <property type="match status" value="1"/>
</dbReference>
<proteinExistence type="predicted"/>
<feature type="transmembrane region" description="Helical" evidence="10">
    <location>
        <begin position="905"/>
        <end position="929"/>
    </location>
</feature>
<dbReference type="EMBL" id="JAEPQZ010000011">
    <property type="protein sequence ID" value="KAG2175469.1"/>
    <property type="molecule type" value="Genomic_DNA"/>
</dbReference>
<evidence type="ECO:0000313" key="12">
    <source>
        <dbReference type="EMBL" id="KAG2175469.1"/>
    </source>
</evidence>
<feature type="transmembrane region" description="Helical" evidence="10">
    <location>
        <begin position="1065"/>
        <end position="1088"/>
    </location>
</feature>
<feature type="transmembrane region" description="Helical" evidence="10">
    <location>
        <begin position="70"/>
        <end position="92"/>
    </location>
</feature>
<feature type="transmembrane region" description="Helical" evidence="10">
    <location>
        <begin position="133"/>
        <end position="152"/>
    </location>
</feature>
<comment type="subcellular location">
    <subcellularLocation>
        <location evidence="1">Membrane</location>
        <topology evidence="1">Multi-pass membrane protein</topology>
    </subcellularLocation>
</comment>
<evidence type="ECO:0000256" key="7">
    <source>
        <dbReference type="ARBA" id="ARBA00023180"/>
    </source>
</evidence>
<dbReference type="OrthoDB" id="2340018at2759"/>
<organism evidence="12 13">
    <name type="scientific">Mortierella isabellina</name>
    <name type="common">Filamentous fungus</name>
    <name type="synonym">Umbelopsis isabellina</name>
    <dbReference type="NCBI Taxonomy" id="91625"/>
    <lineage>
        <taxon>Eukaryota</taxon>
        <taxon>Fungi</taxon>
        <taxon>Fungi incertae sedis</taxon>
        <taxon>Mucoromycota</taxon>
        <taxon>Mucoromycotina</taxon>
        <taxon>Umbelopsidomycetes</taxon>
        <taxon>Umbelopsidales</taxon>
        <taxon>Umbelopsidaceae</taxon>
        <taxon>Umbelopsis</taxon>
    </lineage>
</organism>
<evidence type="ECO:0000256" key="3">
    <source>
        <dbReference type="ARBA" id="ARBA00022989"/>
    </source>
</evidence>
<dbReference type="Proteomes" id="UP000654370">
    <property type="component" value="Unassembled WGS sequence"/>
</dbReference>
<feature type="transmembrane region" description="Helical" evidence="10">
    <location>
        <begin position="935"/>
        <end position="956"/>
    </location>
</feature>
<keyword evidence="13" id="KW-1185">Reference proteome</keyword>
<accession>A0A8H7PJV8</accession>
<dbReference type="InterPro" id="IPR025256">
    <property type="entry name" value="TM7S3/TM198-like_dom"/>
</dbReference>
<feature type="transmembrane region" description="Helical" evidence="10">
    <location>
        <begin position="159"/>
        <end position="177"/>
    </location>
</feature>
<protein>
    <recommendedName>
        <fullName evidence="11">G-protein coupled receptors family 3 profile domain-containing protein</fullName>
    </recommendedName>
</protein>
<evidence type="ECO:0000256" key="4">
    <source>
        <dbReference type="ARBA" id="ARBA00023040"/>
    </source>
</evidence>